<comment type="caution">
    <text evidence="1">The sequence shown here is derived from an EMBL/GenBank/DDBJ whole genome shotgun (WGS) entry which is preliminary data.</text>
</comment>
<keyword evidence="2" id="KW-1185">Reference proteome</keyword>
<organism evidence="1 2">
    <name type="scientific">Sporosarcina saromensis</name>
    <dbReference type="NCBI Taxonomy" id="359365"/>
    <lineage>
        <taxon>Bacteria</taxon>
        <taxon>Bacillati</taxon>
        <taxon>Bacillota</taxon>
        <taxon>Bacilli</taxon>
        <taxon>Bacillales</taxon>
        <taxon>Caryophanaceae</taxon>
        <taxon>Sporosarcina</taxon>
    </lineage>
</organism>
<dbReference type="InterPro" id="IPR025855">
    <property type="entry name" value="Replic_Relax"/>
</dbReference>
<name>A0ABU4GDL7_9BACL</name>
<dbReference type="EMBL" id="JAUBDI010000028">
    <property type="protein sequence ID" value="MDW0115070.1"/>
    <property type="molecule type" value="Genomic_DNA"/>
</dbReference>
<evidence type="ECO:0000313" key="1">
    <source>
        <dbReference type="EMBL" id="MDW0115070.1"/>
    </source>
</evidence>
<sequence length="450" mass="52281">MEYDKPLMTYTKDKKGRPGIHIYKEDLELLKQIYIHRTMRAVSIHELLKVIYKGERTTKAISKRLAKLTDSGVLIQMKHRAINNLHIFYYKLGTRGYEVLGKLASQGTEEQYSPDISITSTTIPATHTAATSTIANRVYLSCSAKNLLKGFQHWRGSQHPLFLNRMGEESYAEIVPDWVFEYEDTIVCVEVDTGYQRRHVIADKYKRYIELSQKEETQGKKIVVVFSVVDESVDPTFTYNRDRRIAKLKEYAPPIHEWGIMNNELNIHFYAVSAFRTPPLIVEILSGFLPIKREERYKLAEDWSRKVQKVYGERIRLSQLSNDEVFNPRRERFVDCECVFRMQNMNSGSEKTFAFLYGEEGSVFTYQLVRANAMRLGQLTEHTELPNPELLICYDAIENVNHNHYGVSFTLPVKEATYGQWIQAEMNKELPPQVKSIVSEFTKANVDLFK</sequence>
<accession>A0ABU4GDL7</accession>
<proteinExistence type="predicted"/>
<evidence type="ECO:0000313" key="2">
    <source>
        <dbReference type="Proteomes" id="UP001282284"/>
    </source>
</evidence>
<dbReference type="Pfam" id="PF13814">
    <property type="entry name" value="Replic_Relax"/>
    <property type="match status" value="1"/>
</dbReference>
<protein>
    <submittedName>
        <fullName evidence="1">Replication-relaxation family protein</fullName>
    </submittedName>
</protein>
<dbReference type="RefSeq" id="WP_317946603.1">
    <property type="nucleotide sequence ID" value="NZ_JAUBDI010000028.1"/>
</dbReference>
<reference evidence="1 2" key="1">
    <citation type="submission" date="2023-06" db="EMBL/GenBank/DDBJ databases">
        <title>Sporosarcina sp. nov., isolated from Korean traditional fermented seafood 'Jeotgal'.</title>
        <authorList>
            <person name="Yang A.I."/>
            <person name="Shin N.-R."/>
        </authorList>
    </citation>
    <scope>NUCLEOTIDE SEQUENCE [LARGE SCALE GENOMIC DNA]</scope>
    <source>
        <strain evidence="1 2">KCTC13119</strain>
    </source>
</reference>
<dbReference type="Proteomes" id="UP001282284">
    <property type="component" value="Unassembled WGS sequence"/>
</dbReference>
<gene>
    <name evidence="1" type="ORF">QT711_18065</name>
</gene>